<keyword evidence="4" id="KW-1185">Reference proteome</keyword>
<sequence length="274" mass="30308">MTSVLDILEFLLPALYAVTFALYFRHFLNPDTEKNFLGSHLLKGTLFVHVGYLVLRGVMLEHFPFATRAEFLSLLAVSITAIYTLVESRHKDPNTGIFFLGLIFLFQLASSVLVGDMANYPDQTRHPVFGVHVLFTVFGFAALSLSALYALMYVLLSRQLKSRELGVIFRRLPPLVTLEDMSKLASIAGVVLLGVGLALGHWVALDQGVPMYRLDPIIIAADLIWLAYFLGLIVASVRGLSGLRMGYLSLFGYVVLIGTVFVIMTVSGAFHSFQ</sequence>
<dbReference type="Pfam" id="PF01578">
    <property type="entry name" value="Cytochrom_C_asm"/>
    <property type="match status" value="1"/>
</dbReference>
<dbReference type="PANTHER" id="PTHR38034:SF1">
    <property type="entry name" value="INNER MEMBRANE PROTEIN YPJD"/>
    <property type="match status" value="1"/>
</dbReference>
<proteinExistence type="predicted"/>
<dbReference type="GO" id="GO:0017004">
    <property type="term" value="P:cytochrome complex assembly"/>
    <property type="evidence" value="ECO:0007669"/>
    <property type="project" value="InterPro"/>
</dbReference>
<protein>
    <recommendedName>
        <fullName evidence="2">Cytochrome c assembly protein domain-containing protein</fullName>
    </recommendedName>
</protein>
<evidence type="ECO:0000313" key="3">
    <source>
        <dbReference type="EMBL" id="QDG54256.1"/>
    </source>
</evidence>
<dbReference type="InterPro" id="IPR052372">
    <property type="entry name" value="YpjD/HemX"/>
</dbReference>
<feature type="transmembrane region" description="Helical" evidence="1">
    <location>
        <begin position="36"/>
        <end position="59"/>
    </location>
</feature>
<dbReference type="InterPro" id="IPR002541">
    <property type="entry name" value="Cyt_c_assembly"/>
</dbReference>
<feature type="transmembrane region" description="Helical" evidence="1">
    <location>
        <begin position="184"/>
        <end position="205"/>
    </location>
</feature>
<dbReference type="RefSeq" id="WP_141200700.1">
    <property type="nucleotide sequence ID" value="NZ_CP041186.1"/>
</dbReference>
<dbReference type="GO" id="GO:0020037">
    <property type="term" value="F:heme binding"/>
    <property type="evidence" value="ECO:0007669"/>
    <property type="project" value="InterPro"/>
</dbReference>
<feature type="domain" description="Cytochrome c assembly protein" evidence="2">
    <location>
        <begin position="70"/>
        <end position="262"/>
    </location>
</feature>
<evidence type="ECO:0000259" key="2">
    <source>
        <dbReference type="Pfam" id="PF01578"/>
    </source>
</evidence>
<evidence type="ECO:0000256" key="1">
    <source>
        <dbReference type="SAM" id="Phobius"/>
    </source>
</evidence>
<dbReference type="PANTHER" id="PTHR38034">
    <property type="entry name" value="INNER MEMBRANE PROTEIN YPJD"/>
    <property type="match status" value="1"/>
</dbReference>
<gene>
    <name evidence="3" type="ORF">FIV42_26980</name>
</gene>
<dbReference type="EMBL" id="CP041186">
    <property type="protein sequence ID" value="QDG54256.1"/>
    <property type="molecule type" value="Genomic_DNA"/>
</dbReference>
<accession>A0A5B8YF55</accession>
<feature type="transmembrane region" description="Helical" evidence="1">
    <location>
        <begin position="217"/>
        <end position="235"/>
    </location>
</feature>
<feature type="transmembrane region" description="Helical" evidence="1">
    <location>
        <begin position="65"/>
        <end position="85"/>
    </location>
</feature>
<dbReference type="OrthoDB" id="5496408at2"/>
<feature type="transmembrane region" description="Helical" evidence="1">
    <location>
        <begin position="247"/>
        <end position="270"/>
    </location>
</feature>
<dbReference type="AlphaFoldDB" id="A0A4Y6Q0Z7"/>
<keyword evidence="1" id="KW-0472">Membrane</keyword>
<name>A0A4Y6Q0Z7_PERCE</name>
<feature type="transmembrane region" description="Helical" evidence="1">
    <location>
        <begin position="6"/>
        <end position="24"/>
    </location>
</feature>
<accession>A0A4Y6Q0Z7</accession>
<feature type="transmembrane region" description="Helical" evidence="1">
    <location>
        <begin position="97"/>
        <end position="114"/>
    </location>
</feature>
<reference evidence="3 4" key="1">
    <citation type="submission" date="2019-06" db="EMBL/GenBank/DDBJ databases">
        <title>Persicimonas caeni gen. nov., sp. nov., a predatory bacterium isolated from solar saltern.</title>
        <authorList>
            <person name="Wang S."/>
        </authorList>
    </citation>
    <scope>NUCLEOTIDE SEQUENCE [LARGE SCALE GENOMIC DNA]</scope>
    <source>
        <strain evidence="3 4">YN101</strain>
    </source>
</reference>
<keyword evidence="1" id="KW-1133">Transmembrane helix</keyword>
<organism evidence="3 4">
    <name type="scientific">Persicimonas caeni</name>
    <dbReference type="NCBI Taxonomy" id="2292766"/>
    <lineage>
        <taxon>Bacteria</taxon>
        <taxon>Deltaproteobacteria</taxon>
        <taxon>Bradymonadales</taxon>
        <taxon>Bradymonadaceae</taxon>
        <taxon>Persicimonas</taxon>
    </lineage>
</organism>
<evidence type="ECO:0000313" key="4">
    <source>
        <dbReference type="Proteomes" id="UP000315995"/>
    </source>
</evidence>
<keyword evidence="1" id="KW-0812">Transmembrane</keyword>
<dbReference type="Proteomes" id="UP000315995">
    <property type="component" value="Chromosome"/>
</dbReference>
<feature type="transmembrane region" description="Helical" evidence="1">
    <location>
        <begin position="134"/>
        <end position="156"/>
    </location>
</feature>